<accession>A0AAD3UMK6</accession>
<dbReference type="EMBL" id="DACXIC010000030">
    <property type="protein sequence ID" value="HAU4358808.1"/>
    <property type="molecule type" value="Genomic_DNA"/>
</dbReference>
<protein>
    <submittedName>
        <fullName evidence="1">Uncharacterized protein</fullName>
    </submittedName>
</protein>
<evidence type="ECO:0000313" key="2">
    <source>
        <dbReference type="Proteomes" id="UP000868497"/>
    </source>
</evidence>
<proteinExistence type="predicted"/>
<sequence>MTRIAIDNHWQCHGSSLLALFCDKGNAAKRYRRGSTQDSVMACTNGCRYFGLSRQDGCAICAQSGRSHAVAQEVASRGGV</sequence>
<comment type="caution">
    <text evidence="1">The sequence shown here is derived from an EMBL/GenBank/DDBJ whole genome shotgun (WGS) entry which is preliminary data.</text>
</comment>
<reference evidence="1" key="2">
    <citation type="submission" date="2019-09" db="EMBL/GenBank/DDBJ databases">
        <authorList>
            <consortium name="NCBI Pathogen Detection Project"/>
        </authorList>
    </citation>
    <scope>NUCLEOTIDE SEQUENCE</scope>
    <source>
        <strain evidence="1">AUSMDU00005748</strain>
    </source>
</reference>
<reference evidence="1" key="1">
    <citation type="journal article" date="2018" name="Genome Biol.">
        <title>SKESA: strategic k-mer extension for scrupulous assemblies.</title>
        <authorList>
            <person name="Souvorov A."/>
            <person name="Agarwala R."/>
            <person name="Lipman D.J."/>
        </authorList>
    </citation>
    <scope>NUCLEOTIDE SEQUENCE</scope>
    <source>
        <strain evidence="1">AUSMDU00005748</strain>
    </source>
</reference>
<organism evidence="1 2">
    <name type="scientific">Klebsiella oxytoca</name>
    <dbReference type="NCBI Taxonomy" id="571"/>
    <lineage>
        <taxon>Bacteria</taxon>
        <taxon>Pseudomonadati</taxon>
        <taxon>Pseudomonadota</taxon>
        <taxon>Gammaproteobacteria</taxon>
        <taxon>Enterobacterales</taxon>
        <taxon>Enterobacteriaceae</taxon>
        <taxon>Klebsiella/Raoultella group</taxon>
        <taxon>Klebsiella</taxon>
    </lineage>
</organism>
<name>A0AAD3UMK6_KLEOX</name>
<evidence type="ECO:0000313" key="1">
    <source>
        <dbReference type="EMBL" id="HAU4358808.1"/>
    </source>
</evidence>
<gene>
    <name evidence="1" type="ORF">F6W21_21005</name>
</gene>
<dbReference type="AlphaFoldDB" id="A0AAD3UMK6"/>
<dbReference type="Proteomes" id="UP000868497">
    <property type="component" value="Unassembled WGS sequence"/>
</dbReference>